<dbReference type="RefSeq" id="WP_256655746.1">
    <property type="nucleotide sequence ID" value="NZ_JANIAA010000058.1"/>
</dbReference>
<evidence type="ECO:0000256" key="1">
    <source>
        <dbReference type="ARBA" id="ARBA00004651"/>
    </source>
</evidence>
<dbReference type="PROSITE" id="PS00217">
    <property type="entry name" value="SUGAR_TRANSPORT_2"/>
    <property type="match status" value="1"/>
</dbReference>
<feature type="transmembrane region" description="Helical" evidence="10">
    <location>
        <begin position="351"/>
        <end position="374"/>
    </location>
</feature>
<evidence type="ECO:0000259" key="11">
    <source>
        <dbReference type="PROSITE" id="PS50850"/>
    </source>
</evidence>
<keyword evidence="6 10" id="KW-1133">Transmembrane helix</keyword>
<dbReference type="CDD" id="cd17359">
    <property type="entry name" value="MFS_XylE_like"/>
    <property type="match status" value="1"/>
</dbReference>
<dbReference type="SUPFAM" id="SSF103473">
    <property type="entry name" value="MFS general substrate transporter"/>
    <property type="match status" value="1"/>
</dbReference>
<name>A0ABT1VC68_9ACTN</name>
<dbReference type="Gene3D" id="1.20.1250.20">
    <property type="entry name" value="MFS general substrate transporter like domains"/>
    <property type="match status" value="1"/>
</dbReference>
<feature type="transmembrane region" description="Helical" evidence="10">
    <location>
        <begin position="142"/>
        <end position="162"/>
    </location>
</feature>
<evidence type="ECO:0000256" key="3">
    <source>
        <dbReference type="ARBA" id="ARBA00022448"/>
    </source>
</evidence>
<comment type="subcellular location">
    <subcellularLocation>
        <location evidence="1">Cell membrane</location>
        <topology evidence="1">Multi-pass membrane protein</topology>
    </subcellularLocation>
</comment>
<feature type="transmembrane region" description="Helical" evidence="10">
    <location>
        <begin position="168"/>
        <end position="193"/>
    </location>
</feature>
<dbReference type="PROSITE" id="PS50850">
    <property type="entry name" value="MFS"/>
    <property type="match status" value="1"/>
</dbReference>
<feature type="transmembrane region" description="Helical" evidence="10">
    <location>
        <begin position="381"/>
        <end position="405"/>
    </location>
</feature>
<evidence type="ECO:0000256" key="9">
    <source>
        <dbReference type="SAM" id="MobiDB-lite"/>
    </source>
</evidence>
<keyword evidence="13" id="KW-1185">Reference proteome</keyword>
<dbReference type="Proteomes" id="UP001204746">
    <property type="component" value="Unassembled WGS sequence"/>
</dbReference>
<dbReference type="PANTHER" id="PTHR48020">
    <property type="entry name" value="PROTON MYO-INOSITOL COTRANSPORTER"/>
    <property type="match status" value="1"/>
</dbReference>
<evidence type="ECO:0000256" key="6">
    <source>
        <dbReference type="ARBA" id="ARBA00022989"/>
    </source>
</evidence>
<feature type="compositionally biased region" description="Polar residues" evidence="9">
    <location>
        <begin position="10"/>
        <end position="27"/>
    </location>
</feature>
<dbReference type="InterPro" id="IPR047984">
    <property type="entry name" value="XylE-like"/>
</dbReference>
<keyword evidence="3 8" id="KW-0813">Transport</keyword>
<gene>
    <name evidence="12" type="ORF">NP777_43540</name>
</gene>
<feature type="compositionally biased region" description="Basic and acidic residues" evidence="9">
    <location>
        <begin position="29"/>
        <end position="42"/>
    </location>
</feature>
<dbReference type="InterPro" id="IPR050814">
    <property type="entry name" value="Myo-inositol_Transporter"/>
</dbReference>
<dbReference type="NCBIfam" id="TIGR00879">
    <property type="entry name" value="SP"/>
    <property type="match status" value="1"/>
</dbReference>
<protein>
    <submittedName>
        <fullName evidence="12">Sugar porter family MFS transporter</fullName>
    </submittedName>
</protein>
<dbReference type="InterPro" id="IPR036259">
    <property type="entry name" value="MFS_trans_sf"/>
</dbReference>
<accession>A0ABT1VC68</accession>
<dbReference type="EMBL" id="JANIAA010000058">
    <property type="protein sequence ID" value="MCQ8194987.1"/>
    <property type="molecule type" value="Genomic_DNA"/>
</dbReference>
<feature type="transmembrane region" description="Helical" evidence="10">
    <location>
        <begin position="72"/>
        <end position="88"/>
    </location>
</feature>
<evidence type="ECO:0000313" key="13">
    <source>
        <dbReference type="Proteomes" id="UP001204746"/>
    </source>
</evidence>
<dbReference type="InterPro" id="IPR005829">
    <property type="entry name" value="Sugar_transporter_CS"/>
</dbReference>
<organism evidence="12 13">
    <name type="scientific">Streptomyces rugosispiralis</name>
    <dbReference type="NCBI Taxonomy" id="2967341"/>
    <lineage>
        <taxon>Bacteria</taxon>
        <taxon>Bacillati</taxon>
        <taxon>Actinomycetota</taxon>
        <taxon>Actinomycetes</taxon>
        <taxon>Kitasatosporales</taxon>
        <taxon>Streptomycetaceae</taxon>
        <taxon>Streptomyces</taxon>
    </lineage>
</organism>
<evidence type="ECO:0000256" key="10">
    <source>
        <dbReference type="SAM" id="Phobius"/>
    </source>
</evidence>
<feature type="transmembrane region" description="Helical" evidence="10">
    <location>
        <begin position="411"/>
        <end position="436"/>
    </location>
</feature>
<feature type="transmembrane region" description="Helical" evidence="10">
    <location>
        <begin position="480"/>
        <end position="499"/>
    </location>
</feature>
<dbReference type="PANTHER" id="PTHR48020:SF12">
    <property type="entry name" value="PROTON MYO-INOSITOL COTRANSPORTER"/>
    <property type="match status" value="1"/>
</dbReference>
<comment type="caution">
    <text evidence="12">The sequence shown here is derived from an EMBL/GenBank/DDBJ whole genome shotgun (WGS) entry which is preliminary data.</text>
</comment>
<feature type="transmembrane region" description="Helical" evidence="10">
    <location>
        <begin position="205"/>
        <end position="225"/>
    </location>
</feature>
<feature type="region of interest" description="Disordered" evidence="9">
    <location>
        <begin position="1"/>
        <end position="66"/>
    </location>
</feature>
<reference evidence="12 13" key="1">
    <citation type="submission" date="2022-07" db="EMBL/GenBank/DDBJ databases">
        <authorList>
            <person name="Phongsopitanun W."/>
            <person name="Tanasupawat S."/>
        </authorList>
    </citation>
    <scope>NUCLEOTIDE SEQUENCE [LARGE SCALE GENOMIC DNA]</scope>
    <source>
        <strain evidence="12 13">RCU-064</strain>
    </source>
</reference>
<evidence type="ECO:0000256" key="8">
    <source>
        <dbReference type="RuleBase" id="RU003346"/>
    </source>
</evidence>
<dbReference type="InterPro" id="IPR005828">
    <property type="entry name" value="MFS_sugar_transport-like"/>
</dbReference>
<dbReference type="InterPro" id="IPR003663">
    <property type="entry name" value="Sugar/inositol_transpt"/>
</dbReference>
<feature type="domain" description="Major facilitator superfamily (MFS) profile" evidence="11">
    <location>
        <begin position="75"/>
        <end position="503"/>
    </location>
</feature>
<proteinExistence type="inferred from homology"/>
<keyword evidence="4" id="KW-1003">Cell membrane</keyword>
<feature type="transmembrane region" description="Helical" evidence="10">
    <location>
        <begin position="231"/>
        <end position="251"/>
    </location>
</feature>
<feature type="transmembrane region" description="Helical" evidence="10">
    <location>
        <begin position="314"/>
        <end position="339"/>
    </location>
</feature>
<feature type="transmembrane region" description="Helical" evidence="10">
    <location>
        <begin position="108"/>
        <end position="130"/>
    </location>
</feature>
<dbReference type="InterPro" id="IPR020846">
    <property type="entry name" value="MFS_dom"/>
</dbReference>
<evidence type="ECO:0000256" key="2">
    <source>
        <dbReference type="ARBA" id="ARBA00010992"/>
    </source>
</evidence>
<dbReference type="PRINTS" id="PR00171">
    <property type="entry name" value="SUGRTRNSPORT"/>
</dbReference>
<comment type="similarity">
    <text evidence="2 8">Belongs to the major facilitator superfamily. Sugar transporter (TC 2.A.1.1) family.</text>
</comment>
<keyword evidence="7 10" id="KW-0472">Membrane</keyword>
<dbReference type="Pfam" id="PF00083">
    <property type="entry name" value="Sugar_tr"/>
    <property type="match status" value="1"/>
</dbReference>
<evidence type="ECO:0000256" key="5">
    <source>
        <dbReference type="ARBA" id="ARBA00022692"/>
    </source>
</evidence>
<evidence type="ECO:0000256" key="7">
    <source>
        <dbReference type="ARBA" id="ARBA00023136"/>
    </source>
</evidence>
<sequence length="519" mass="55643">MAGWAATYPTPGNNRTCRGATTPSAGSTRRHDDEHRPDDRQRRGAPLMTGTSSHPTSIELPADTKGPHSRRLGLVAVIVTFGGLLFGYDTGVVNGALDPLTADLGLTAFTEGVVVSNLIFGAAFGAMIGGVLSDRHGRRHNILMLSLVFMVGTLGCVLSPSWQVLALFRFILGLAVGGASATVPVYLAEIAPAERRGSIVTRNEVMIVTGQFAAFVINAVIFNLWGETDGIWRLMLLVAVLPAIGLFIGMLRLPESPRWLVSQGRDEEALAVLSQVRTPERAQAEMAEVHRLAEEERVAKTAGRVDLGVRWVRLLILIGAGLGICQQFTGINSVMYYGTQLLGDAGFSGDSAIIANTLNGAFSVIGIAVGVSVINKIKRRTMLLGGFTLTTTFHLLVGLSALLMPEGTAKAWLILVFVVLFVFSMQATIGPLVWLILSEMFPLKIRSLAIGISIFVLWFANALVALGFPPVVKAMGISNTFFGFAAFGVLAIVFIATCVPETKGRSLEELEDDFRARYS</sequence>
<keyword evidence="5 10" id="KW-0812">Transmembrane</keyword>
<feature type="transmembrane region" description="Helical" evidence="10">
    <location>
        <begin position="448"/>
        <end position="468"/>
    </location>
</feature>
<evidence type="ECO:0000313" key="12">
    <source>
        <dbReference type="EMBL" id="MCQ8194987.1"/>
    </source>
</evidence>
<evidence type="ECO:0000256" key="4">
    <source>
        <dbReference type="ARBA" id="ARBA00022475"/>
    </source>
</evidence>